<dbReference type="Proteomes" id="UP000294682">
    <property type="component" value="Unassembled WGS sequence"/>
</dbReference>
<keyword evidence="1" id="KW-1133">Transmembrane helix</keyword>
<feature type="transmembrane region" description="Helical" evidence="1">
    <location>
        <begin position="106"/>
        <end position="126"/>
    </location>
</feature>
<protein>
    <submittedName>
        <fullName evidence="2">Uncharacterized protein</fullName>
    </submittedName>
</protein>
<gene>
    <name evidence="2" type="ORF">EDD78_102264</name>
</gene>
<evidence type="ECO:0000313" key="2">
    <source>
        <dbReference type="EMBL" id="TCL44638.1"/>
    </source>
</evidence>
<dbReference type="AlphaFoldDB" id="A0A9X8Y922"/>
<keyword evidence="1" id="KW-0812">Transmembrane</keyword>
<evidence type="ECO:0000256" key="1">
    <source>
        <dbReference type="SAM" id="Phobius"/>
    </source>
</evidence>
<feature type="transmembrane region" description="Helical" evidence="1">
    <location>
        <begin position="54"/>
        <end position="85"/>
    </location>
</feature>
<proteinExistence type="predicted"/>
<accession>A0A9X8Y922</accession>
<dbReference type="OrthoDB" id="1861475at2"/>
<dbReference type="EMBL" id="SLUK01000002">
    <property type="protein sequence ID" value="TCL44638.1"/>
    <property type="molecule type" value="Genomic_DNA"/>
</dbReference>
<dbReference type="RefSeq" id="WP_079699313.1">
    <property type="nucleotide sequence ID" value="NZ_JADNAH010000081.1"/>
</dbReference>
<evidence type="ECO:0000313" key="3">
    <source>
        <dbReference type="Proteomes" id="UP000294682"/>
    </source>
</evidence>
<feature type="transmembrane region" description="Helical" evidence="1">
    <location>
        <begin position="138"/>
        <end position="167"/>
    </location>
</feature>
<keyword evidence="3" id="KW-1185">Reference proteome</keyword>
<comment type="caution">
    <text evidence="2">The sequence shown here is derived from an EMBL/GenBank/DDBJ whole genome shotgun (WGS) entry which is preliminary data.</text>
</comment>
<organism evidence="2 3">
    <name type="scientific">Harryflintia acetispora</name>
    <dbReference type="NCBI Taxonomy" id="1849041"/>
    <lineage>
        <taxon>Bacteria</taxon>
        <taxon>Bacillati</taxon>
        <taxon>Bacillota</taxon>
        <taxon>Clostridia</taxon>
        <taxon>Eubacteriales</taxon>
        <taxon>Oscillospiraceae</taxon>
        <taxon>Harryflintia</taxon>
    </lineage>
</organism>
<keyword evidence="1" id="KW-0472">Membrane</keyword>
<sequence>MKKSTQVAMGGICASLCLFLMFMTCMFPFTQFAFPALAGIVLIAVVFENGRPTATLVYVAVSILSLIIVPVKEAAFLFVGFFGYYPIIKSKLEQLRPRLIEYLVKFLIFNASVIGCYAILIYIMGIDEVLEETGMFGQYSLLVLILLGNIMFIIYDFAITNLTYVYTSWFRPKILRKIQ</sequence>
<name>A0A9X8Y922_9FIRM</name>
<reference evidence="2 3" key="1">
    <citation type="submission" date="2019-03" db="EMBL/GenBank/DDBJ databases">
        <title>Genomic Encyclopedia of Type Strains, Phase IV (KMG-IV): sequencing the most valuable type-strain genomes for metagenomic binning, comparative biology and taxonomic classification.</title>
        <authorList>
            <person name="Goeker M."/>
        </authorList>
    </citation>
    <scope>NUCLEOTIDE SEQUENCE [LARGE SCALE GENOMIC DNA]</scope>
    <source>
        <strain evidence="2 3">DSM 100433</strain>
    </source>
</reference>